<dbReference type="EMBL" id="CAJZBQ010000004">
    <property type="protein sequence ID" value="CAG9311632.1"/>
    <property type="molecule type" value="Genomic_DNA"/>
</dbReference>
<dbReference type="PRINTS" id="PR00449">
    <property type="entry name" value="RASTRNSFRMNG"/>
</dbReference>
<reference evidence="5" key="1">
    <citation type="submission" date="2021-09" db="EMBL/GenBank/DDBJ databases">
        <authorList>
            <consortium name="AG Swart"/>
            <person name="Singh M."/>
            <person name="Singh A."/>
            <person name="Seah K."/>
            <person name="Emmerich C."/>
        </authorList>
    </citation>
    <scope>NUCLEOTIDE SEQUENCE</scope>
    <source>
        <strain evidence="5">ATCC30299</strain>
    </source>
</reference>
<dbReference type="PANTHER" id="PTHR47980">
    <property type="entry name" value="LD44762P"/>
    <property type="match status" value="1"/>
</dbReference>
<evidence type="ECO:0000256" key="4">
    <source>
        <dbReference type="ARBA" id="ARBA00023288"/>
    </source>
</evidence>
<dbReference type="PROSITE" id="PS51419">
    <property type="entry name" value="RAB"/>
    <property type="match status" value="1"/>
</dbReference>
<dbReference type="SMART" id="SM00174">
    <property type="entry name" value="RHO"/>
    <property type="match status" value="1"/>
</dbReference>
<evidence type="ECO:0000256" key="3">
    <source>
        <dbReference type="ARBA" id="ARBA00023134"/>
    </source>
</evidence>
<dbReference type="SUPFAM" id="SSF52540">
    <property type="entry name" value="P-loop containing nucleoside triphosphate hydrolases"/>
    <property type="match status" value="1"/>
</dbReference>
<keyword evidence="3" id="KW-0342">GTP-binding</keyword>
<comment type="similarity">
    <text evidence="1">Belongs to the small GTPase superfamily. Rab family.</text>
</comment>
<evidence type="ECO:0000313" key="6">
    <source>
        <dbReference type="Proteomes" id="UP001162131"/>
    </source>
</evidence>
<dbReference type="Proteomes" id="UP001162131">
    <property type="component" value="Unassembled WGS sequence"/>
</dbReference>
<dbReference type="CDD" id="cd00154">
    <property type="entry name" value="Rab"/>
    <property type="match status" value="1"/>
</dbReference>
<gene>
    <name evidence="5" type="ORF">BSTOLATCC_MIC3919</name>
</gene>
<evidence type="ECO:0008006" key="7">
    <source>
        <dbReference type="Google" id="ProtNLM"/>
    </source>
</evidence>
<dbReference type="InterPro" id="IPR005225">
    <property type="entry name" value="Small_GTP-bd"/>
</dbReference>
<evidence type="ECO:0000256" key="1">
    <source>
        <dbReference type="ARBA" id="ARBA00006270"/>
    </source>
</evidence>
<dbReference type="FunFam" id="3.40.50.300:FF:001447">
    <property type="entry name" value="Ras-related protein Rab-1B"/>
    <property type="match status" value="1"/>
</dbReference>
<dbReference type="GO" id="GO:0003924">
    <property type="term" value="F:GTPase activity"/>
    <property type="evidence" value="ECO:0007669"/>
    <property type="project" value="InterPro"/>
</dbReference>
<name>A0AAU9IED7_9CILI</name>
<sequence>MKAKDYDFIFKVIFIGDYGCGKSSILIRYCDKIYHEYAYTAGRFDFKFHTVKMLGKTIKLQIWDYNVDRRFNTSLPTQLRPKDGIFLVFDITNRKSFNSVNGWYETAKSSISSNTPIVLVGNKCDLESERQVSYDEAKELADNLNIVYIETSAKRNNNIEAVFNFLTLLMINS</sequence>
<dbReference type="GO" id="GO:0005525">
    <property type="term" value="F:GTP binding"/>
    <property type="evidence" value="ECO:0007669"/>
    <property type="project" value="UniProtKB-KW"/>
</dbReference>
<organism evidence="5 6">
    <name type="scientific">Blepharisma stoltei</name>
    <dbReference type="NCBI Taxonomy" id="1481888"/>
    <lineage>
        <taxon>Eukaryota</taxon>
        <taxon>Sar</taxon>
        <taxon>Alveolata</taxon>
        <taxon>Ciliophora</taxon>
        <taxon>Postciliodesmatophora</taxon>
        <taxon>Heterotrichea</taxon>
        <taxon>Heterotrichida</taxon>
        <taxon>Blepharismidae</taxon>
        <taxon>Blepharisma</taxon>
    </lineage>
</organism>
<dbReference type="PROSITE" id="PS51421">
    <property type="entry name" value="RAS"/>
    <property type="match status" value="1"/>
</dbReference>
<dbReference type="InterPro" id="IPR001806">
    <property type="entry name" value="Small_GTPase"/>
</dbReference>
<keyword evidence="2" id="KW-0547">Nucleotide-binding</keyword>
<dbReference type="SMART" id="SM00173">
    <property type="entry name" value="RAS"/>
    <property type="match status" value="1"/>
</dbReference>
<dbReference type="PROSITE" id="PS51420">
    <property type="entry name" value="RHO"/>
    <property type="match status" value="1"/>
</dbReference>
<dbReference type="InterPro" id="IPR027417">
    <property type="entry name" value="P-loop_NTPase"/>
</dbReference>
<accession>A0AAU9IED7</accession>
<comment type="caution">
    <text evidence="5">The sequence shown here is derived from an EMBL/GenBank/DDBJ whole genome shotgun (WGS) entry which is preliminary data.</text>
</comment>
<dbReference type="InterPro" id="IPR050305">
    <property type="entry name" value="Small_GTPase_Rab"/>
</dbReference>
<keyword evidence="6" id="KW-1185">Reference proteome</keyword>
<dbReference type="AlphaFoldDB" id="A0AAU9IED7"/>
<dbReference type="SMART" id="SM00175">
    <property type="entry name" value="RAB"/>
    <property type="match status" value="1"/>
</dbReference>
<dbReference type="NCBIfam" id="TIGR00231">
    <property type="entry name" value="small_GTP"/>
    <property type="match status" value="1"/>
</dbReference>
<protein>
    <recommendedName>
        <fullName evidence="7">GTP-binding protein</fullName>
    </recommendedName>
</protein>
<evidence type="ECO:0000256" key="2">
    <source>
        <dbReference type="ARBA" id="ARBA00022741"/>
    </source>
</evidence>
<proteinExistence type="inferred from homology"/>
<dbReference type="Gene3D" id="3.40.50.300">
    <property type="entry name" value="P-loop containing nucleotide triphosphate hydrolases"/>
    <property type="match status" value="1"/>
</dbReference>
<keyword evidence="4" id="KW-0449">Lipoprotein</keyword>
<evidence type="ECO:0000313" key="5">
    <source>
        <dbReference type="EMBL" id="CAG9311632.1"/>
    </source>
</evidence>
<dbReference type="Pfam" id="PF00071">
    <property type="entry name" value="Ras"/>
    <property type="match status" value="1"/>
</dbReference>